<dbReference type="Proteomes" id="UP000295484">
    <property type="component" value="Unassembled WGS sequence"/>
</dbReference>
<protein>
    <submittedName>
        <fullName evidence="1">Uncharacterized protein</fullName>
    </submittedName>
</protein>
<evidence type="ECO:0000313" key="2">
    <source>
        <dbReference type="Proteomes" id="UP000295484"/>
    </source>
</evidence>
<proteinExistence type="predicted"/>
<evidence type="ECO:0000313" key="1">
    <source>
        <dbReference type="EMBL" id="TDX26231.1"/>
    </source>
</evidence>
<comment type="caution">
    <text evidence="1">The sequence shown here is derived from an EMBL/GenBank/DDBJ whole genome shotgun (WGS) entry which is preliminary data.</text>
</comment>
<name>A0A4R8FUN8_9RHOB</name>
<accession>A0A4R8FUN8</accession>
<gene>
    <name evidence="1" type="ORF">EV657_1174</name>
</gene>
<dbReference type="AlphaFoldDB" id="A0A4R8FUN8"/>
<dbReference type="EMBL" id="SOEB01000017">
    <property type="protein sequence ID" value="TDX26231.1"/>
    <property type="molecule type" value="Genomic_DNA"/>
</dbReference>
<dbReference type="RefSeq" id="WP_166673713.1">
    <property type="nucleotide sequence ID" value="NZ_SOEB01000017.1"/>
</dbReference>
<sequence>MTRRPVVLILLTAAAGFLAFDLARSAPLDPYLAPPLFALGSGQAAGGAHCAALPAR</sequence>
<reference evidence="1 2" key="1">
    <citation type="submission" date="2019-03" db="EMBL/GenBank/DDBJ databases">
        <title>Genomic Encyclopedia of Type Strains, Phase IV (KMG-IV): sequencing the most valuable type-strain genomes for metagenomic binning, comparative biology and taxonomic classification.</title>
        <authorList>
            <person name="Goeker M."/>
        </authorList>
    </citation>
    <scope>NUCLEOTIDE SEQUENCE [LARGE SCALE GENOMIC DNA]</scope>
    <source>
        <strain evidence="1 2">JA181</strain>
    </source>
</reference>
<organism evidence="1 2">
    <name type="scientific">Rhodovulum visakhapatnamense</name>
    <dbReference type="NCBI Taxonomy" id="364297"/>
    <lineage>
        <taxon>Bacteria</taxon>
        <taxon>Pseudomonadati</taxon>
        <taxon>Pseudomonadota</taxon>
        <taxon>Alphaproteobacteria</taxon>
        <taxon>Rhodobacterales</taxon>
        <taxon>Paracoccaceae</taxon>
        <taxon>Rhodovulum</taxon>
    </lineage>
</organism>